<organism evidence="2 3">
    <name type="scientific">Acer saccharum</name>
    <name type="common">Sugar maple</name>
    <dbReference type="NCBI Taxonomy" id="4024"/>
    <lineage>
        <taxon>Eukaryota</taxon>
        <taxon>Viridiplantae</taxon>
        <taxon>Streptophyta</taxon>
        <taxon>Embryophyta</taxon>
        <taxon>Tracheophyta</taxon>
        <taxon>Spermatophyta</taxon>
        <taxon>Magnoliopsida</taxon>
        <taxon>eudicotyledons</taxon>
        <taxon>Gunneridae</taxon>
        <taxon>Pentapetalae</taxon>
        <taxon>rosids</taxon>
        <taxon>malvids</taxon>
        <taxon>Sapindales</taxon>
        <taxon>Sapindaceae</taxon>
        <taxon>Hippocastanoideae</taxon>
        <taxon>Acereae</taxon>
        <taxon>Acer</taxon>
    </lineage>
</organism>
<evidence type="ECO:0000313" key="3">
    <source>
        <dbReference type="Proteomes" id="UP001168877"/>
    </source>
</evidence>
<feature type="domain" description="DUF4220" evidence="1">
    <location>
        <begin position="3"/>
        <end position="130"/>
    </location>
</feature>
<sequence length="166" mass="18893">MLKDPDPGPNYAELMDDTASKKEANLPTMVIMIEEQSGLTVDLIFSFHERNESRDFFINLTPDDALRVTEVEPNFIYGALYNKVQVVHSRFGYSTRFISSASVVANLLIFRFNVNKSGFDEFDVGITYALYQSSFVFHSIFTLNIPSFFSASLEVEKFILAELVNF</sequence>
<protein>
    <recommendedName>
        <fullName evidence="1">DUF4220 domain-containing protein</fullName>
    </recommendedName>
</protein>
<gene>
    <name evidence="2" type="ORF">LWI29_024567</name>
</gene>
<dbReference type="Proteomes" id="UP001168877">
    <property type="component" value="Unassembled WGS sequence"/>
</dbReference>
<reference evidence="2" key="2">
    <citation type="submission" date="2023-06" db="EMBL/GenBank/DDBJ databases">
        <authorList>
            <person name="Swenson N.G."/>
            <person name="Wegrzyn J.L."/>
            <person name="Mcevoy S.L."/>
        </authorList>
    </citation>
    <scope>NUCLEOTIDE SEQUENCE</scope>
    <source>
        <strain evidence="2">NS2018</strain>
        <tissue evidence="2">Leaf</tissue>
    </source>
</reference>
<accession>A0AA39T7D3</accession>
<evidence type="ECO:0000313" key="2">
    <source>
        <dbReference type="EMBL" id="KAK0601470.1"/>
    </source>
</evidence>
<dbReference type="EMBL" id="JAUESC010000003">
    <property type="protein sequence ID" value="KAK0601470.1"/>
    <property type="molecule type" value="Genomic_DNA"/>
</dbReference>
<dbReference type="PANTHER" id="PTHR31325">
    <property type="entry name" value="OS01G0798800 PROTEIN-RELATED"/>
    <property type="match status" value="1"/>
</dbReference>
<comment type="caution">
    <text evidence="2">The sequence shown here is derived from an EMBL/GenBank/DDBJ whole genome shotgun (WGS) entry which is preliminary data.</text>
</comment>
<dbReference type="Pfam" id="PF13968">
    <property type="entry name" value="DUF4220"/>
    <property type="match status" value="1"/>
</dbReference>
<name>A0AA39T7D3_ACESA</name>
<proteinExistence type="predicted"/>
<dbReference type="AlphaFoldDB" id="A0AA39T7D3"/>
<keyword evidence="3" id="KW-1185">Reference proteome</keyword>
<evidence type="ECO:0000259" key="1">
    <source>
        <dbReference type="Pfam" id="PF13968"/>
    </source>
</evidence>
<reference evidence="2" key="1">
    <citation type="journal article" date="2022" name="Plant J.">
        <title>Strategies of tolerance reflected in two North American maple genomes.</title>
        <authorList>
            <person name="McEvoy S.L."/>
            <person name="Sezen U.U."/>
            <person name="Trouern-Trend A."/>
            <person name="McMahon S.M."/>
            <person name="Schaberg P.G."/>
            <person name="Yang J."/>
            <person name="Wegrzyn J.L."/>
            <person name="Swenson N.G."/>
        </authorList>
    </citation>
    <scope>NUCLEOTIDE SEQUENCE</scope>
    <source>
        <strain evidence="2">NS2018</strain>
    </source>
</reference>
<dbReference type="InterPro" id="IPR025315">
    <property type="entry name" value="DUF4220"/>
</dbReference>